<dbReference type="InterPro" id="IPR029056">
    <property type="entry name" value="Ribokinase-like"/>
</dbReference>
<dbReference type="PANTHER" id="PTHR10584:SF166">
    <property type="entry name" value="RIBOKINASE"/>
    <property type="match status" value="1"/>
</dbReference>
<dbReference type="RefSeq" id="WP_006503349.1">
    <property type="nucleotide sequence ID" value="NZ_BAGZ01000016.1"/>
</dbReference>
<keyword evidence="1" id="KW-0808">Transferase</keyword>
<organism evidence="4 5">
    <name type="scientific">Austwickia chelonae NBRC 105200</name>
    <dbReference type="NCBI Taxonomy" id="1184607"/>
    <lineage>
        <taxon>Bacteria</taxon>
        <taxon>Bacillati</taxon>
        <taxon>Actinomycetota</taxon>
        <taxon>Actinomycetes</taxon>
        <taxon>Micrococcales</taxon>
        <taxon>Dermatophilaceae</taxon>
        <taxon>Austwickia</taxon>
    </lineage>
</organism>
<evidence type="ECO:0000256" key="2">
    <source>
        <dbReference type="ARBA" id="ARBA00022777"/>
    </source>
</evidence>
<dbReference type="EMBL" id="BAGZ01000016">
    <property type="protein sequence ID" value="GAB78593.1"/>
    <property type="molecule type" value="Genomic_DNA"/>
</dbReference>
<dbReference type="AlphaFoldDB" id="K6V8Q1"/>
<protein>
    <recommendedName>
        <fullName evidence="3">Carbohydrate kinase PfkB domain-containing protein</fullName>
    </recommendedName>
</protein>
<gene>
    <name evidence="4" type="ORF">AUCHE_16_00090</name>
</gene>
<dbReference type="InterPro" id="IPR002173">
    <property type="entry name" value="Carboh/pur_kinase_PfkB_CS"/>
</dbReference>
<accession>K6V8Q1</accession>
<dbReference type="GO" id="GO:0016301">
    <property type="term" value="F:kinase activity"/>
    <property type="evidence" value="ECO:0007669"/>
    <property type="project" value="UniProtKB-KW"/>
</dbReference>
<evidence type="ECO:0000313" key="5">
    <source>
        <dbReference type="Proteomes" id="UP000008495"/>
    </source>
</evidence>
<dbReference type="STRING" id="100225.SAMN05421595_2245"/>
<dbReference type="SUPFAM" id="SSF53613">
    <property type="entry name" value="Ribokinase-like"/>
    <property type="match status" value="1"/>
</dbReference>
<comment type="caution">
    <text evidence="4">The sequence shown here is derived from an EMBL/GenBank/DDBJ whole genome shotgun (WGS) entry which is preliminary data.</text>
</comment>
<dbReference type="Gene3D" id="3.40.1190.20">
    <property type="match status" value="1"/>
</dbReference>
<dbReference type="InterPro" id="IPR011611">
    <property type="entry name" value="PfkB_dom"/>
</dbReference>
<evidence type="ECO:0000256" key="1">
    <source>
        <dbReference type="ARBA" id="ARBA00022679"/>
    </source>
</evidence>
<dbReference type="OrthoDB" id="8578462at2"/>
<name>K6V8Q1_9MICO</name>
<dbReference type="PROSITE" id="PS00584">
    <property type="entry name" value="PFKB_KINASES_2"/>
    <property type="match status" value="1"/>
</dbReference>
<keyword evidence="2" id="KW-0418">Kinase</keyword>
<keyword evidence="5" id="KW-1185">Reference proteome</keyword>
<sequence>MKTRPRRLVVAGSVIVDVIMPVPQLPSRGGDVMASSATAQAGGGFNVLAAAARLGLSGALAGRLGTGPFAGIVAAALIEEGVTELIPRVVGEQGFCVGMVEPDGERTFVTSAGVESELTREELSLVTVRPDDVVFVSGYDLTYPGSGPALAGWLAEDVGDALVVIDPGPLVAEIPEEVADAAFGRADVLSLNTREFALLSGELSPVADPKDIRGASAVLDLVRPDGFLVLRDGPRGSHLIRPDRESIHFPAPVIADVVDTTGAGDAHTGALLAELAQGKSVEEAVRVATVAAALSVRQPISAAGPTREELEDVLAA</sequence>
<feature type="domain" description="Carbohydrate kinase PfkB" evidence="3">
    <location>
        <begin position="7"/>
        <end position="299"/>
    </location>
</feature>
<dbReference type="PANTHER" id="PTHR10584">
    <property type="entry name" value="SUGAR KINASE"/>
    <property type="match status" value="1"/>
</dbReference>
<evidence type="ECO:0000313" key="4">
    <source>
        <dbReference type="EMBL" id="GAB78593.1"/>
    </source>
</evidence>
<dbReference type="Pfam" id="PF00294">
    <property type="entry name" value="PfkB"/>
    <property type="match status" value="1"/>
</dbReference>
<reference evidence="4 5" key="1">
    <citation type="submission" date="2012-08" db="EMBL/GenBank/DDBJ databases">
        <title>Whole genome shotgun sequence of Austwickia chelonae NBRC 105200.</title>
        <authorList>
            <person name="Yoshida I."/>
            <person name="Hosoyama A."/>
            <person name="Tsuchikane K."/>
            <person name="Katsumata H."/>
            <person name="Ando Y."/>
            <person name="Ohji S."/>
            <person name="Hamada M."/>
            <person name="Tamura T."/>
            <person name="Yamazoe A."/>
            <person name="Yamazaki S."/>
            <person name="Fujita N."/>
        </authorList>
    </citation>
    <scope>NUCLEOTIDE SEQUENCE [LARGE SCALE GENOMIC DNA]</scope>
    <source>
        <strain evidence="4 5">NBRC 105200</strain>
    </source>
</reference>
<evidence type="ECO:0000259" key="3">
    <source>
        <dbReference type="Pfam" id="PF00294"/>
    </source>
</evidence>
<proteinExistence type="predicted"/>
<dbReference type="eggNOG" id="COG0524">
    <property type="taxonomic scope" value="Bacteria"/>
</dbReference>
<dbReference type="GO" id="GO:0005829">
    <property type="term" value="C:cytosol"/>
    <property type="evidence" value="ECO:0007669"/>
    <property type="project" value="TreeGrafter"/>
</dbReference>
<dbReference type="Proteomes" id="UP000008495">
    <property type="component" value="Unassembled WGS sequence"/>
</dbReference>